<evidence type="ECO:0000259" key="1">
    <source>
        <dbReference type="PROSITE" id="PS51186"/>
    </source>
</evidence>
<evidence type="ECO:0000313" key="3">
    <source>
        <dbReference type="Proteomes" id="UP000290608"/>
    </source>
</evidence>
<dbReference type="Proteomes" id="UP000290608">
    <property type="component" value="Unassembled WGS sequence"/>
</dbReference>
<dbReference type="RefSeq" id="WP_083557930.1">
    <property type="nucleotide sequence ID" value="NZ_QOVL01000018.1"/>
</dbReference>
<evidence type="ECO:0000313" key="2">
    <source>
        <dbReference type="EMBL" id="RXG26841.1"/>
    </source>
</evidence>
<name>A0A4Q0PID7_9FLAO</name>
<dbReference type="SUPFAM" id="SSF55729">
    <property type="entry name" value="Acyl-CoA N-acyltransferases (Nat)"/>
    <property type="match status" value="1"/>
</dbReference>
<keyword evidence="2" id="KW-0808">Transferase</keyword>
<dbReference type="AlphaFoldDB" id="A0A4Q0PID7"/>
<protein>
    <submittedName>
        <fullName evidence="2">Acetyltransferase (GNAT) family protein</fullName>
    </submittedName>
</protein>
<dbReference type="EMBL" id="QOVL01000018">
    <property type="protein sequence ID" value="RXG26841.1"/>
    <property type="molecule type" value="Genomic_DNA"/>
</dbReference>
<dbReference type="Gene3D" id="3.40.630.30">
    <property type="match status" value="1"/>
</dbReference>
<dbReference type="PROSITE" id="PS51186">
    <property type="entry name" value="GNAT"/>
    <property type="match status" value="1"/>
</dbReference>
<reference evidence="2 3" key="1">
    <citation type="submission" date="2018-07" db="EMBL/GenBank/DDBJ databases">
        <title>Leeuwenhoekiella genomics.</title>
        <authorList>
            <person name="Tahon G."/>
            <person name="Willems A."/>
        </authorList>
    </citation>
    <scope>NUCLEOTIDE SEQUENCE [LARGE SCALE GENOMIC DNA]</scope>
    <source>
        <strain evidence="2 3">LMG 1345</strain>
    </source>
</reference>
<dbReference type="GO" id="GO:0016747">
    <property type="term" value="F:acyltransferase activity, transferring groups other than amino-acyl groups"/>
    <property type="evidence" value="ECO:0007669"/>
    <property type="project" value="InterPro"/>
</dbReference>
<feature type="domain" description="N-acetyltransferase" evidence="1">
    <location>
        <begin position="1"/>
        <end position="148"/>
    </location>
</feature>
<dbReference type="Pfam" id="PF00583">
    <property type="entry name" value="Acetyltransf_1"/>
    <property type="match status" value="1"/>
</dbReference>
<dbReference type="InterPro" id="IPR016181">
    <property type="entry name" value="Acyl_CoA_acyltransferase"/>
</dbReference>
<proteinExistence type="predicted"/>
<accession>A0A4Q0PID7</accession>
<dbReference type="CDD" id="cd04301">
    <property type="entry name" value="NAT_SF"/>
    <property type="match status" value="1"/>
</dbReference>
<dbReference type="InterPro" id="IPR000182">
    <property type="entry name" value="GNAT_dom"/>
</dbReference>
<gene>
    <name evidence="2" type="ORF">DSL99_3151</name>
</gene>
<sequence>MNTETFTIKQINATETFAVRHPVLRKGRPLETCAMPGDTDDDTFHLGLFDAQKLIGVVTFMNVAKPQFTGKQYQLRGMAVLDDYQGQSLGNLLVDEGEKLLKAKTVNTLWCNARVKALNFYLRKGFAISGEPFEIEPVGTHYLLFKTL</sequence>
<comment type="caution">
    <text evidence="2">The sequence shown here is derived from an EMBL/GenBank/DDBJ whole genome shotgun (WGS) entry which is preliminary data.</text>
</comment>
<dbReference type="STRING" id="1122159.SAMN02745246_02354"/>
<organism evidence="2 3">
    <name type="scientific">Leeuwenhoekiella marinoflava</name>
    <dbReference type="NCBI Taxonomy" id="988"/>
    <lineage>
        <taxon>Bacteria</taxon>
        <taxon>Pseudomonadati</taxon>
        <taxon>Bacteroidota</taxon>
        <taxon>Flavobacteriia</taxon>
        <taxon>Flavobacteriales</taxon>
        <taxon>Flavobacteriaceae</taxon>
        <taxon>Leeuwenhoekiella</taxon>
    </lineage>
</organism>